<protein>
    <submittedName>
        <fullName evidence="2">Bacterial membrane protein YfhO</fullName>
    </submittedName>
</protein>
<feature type="transmembrane region" description="Helical" evidence="1">
    <location>
        <begin position="242"/>
        <end position="265"/>
    </location>
</feature>
<feature type="transmembrane region" description="Helical" evidence="1">
    <location>
        <begin position="208"/>
        <end position="230"/>
    </location>
</feature>
<dbReference type="InterPro" id="IPR018580">
    <property type="entry name" value="Uncharacterised_YfhO"/>
</dbReference>
<dbReference type="AlphaFoldDB" id="C2EV96"/>
<feature type="transmembrane region" description="Helical" evidence="1">
    <location>
        <begin position="369"/>
        <end position="387"/>
    </location>
</feature>
<dbReference type="STRING" id="1423814.HMPREF0549_1382"/>
<dbReference type="Proteomes" id="UP000004483">
    <property type="component" value="Unassembled WGS sequence"/>
</dbReference>
<feature type="transmembrane region" description="Helical" evidence="1">
    <location>
        <begin position="394"/>
        <end position="414"/>
    </location>
</feature>
<keyword evidence="1" id="KW-0472">Membrane</keyword>
<sequence>MIIVHLFIKELLMEFSFKKKNVTKLYLEYTVLFLFLALCIFGTYLVTGHSIIWSKDALNQHLPLLAQYRQAVVNFLHHPGKLNFWSWQFGLGSDTFQVFSYYNIGDIFSYLALLFPAREITRAYQFISIIRMYCVGLSFVYFAQHFKFKNTTILAGTTAYLVNSFLLYACVAQPFFTTPFILFPLIVVQIERILQGGSAWPLTGAFTWMLISNYYLAFILGIGSLIYLILRVTTKYLRVLNYLQVFIKLAFATITSLLLSAIMWIPELIAVSHSTRLGAQFANGLKVYPLYYYLFLPKQLINGDQWSFMFWSALGIVSIGFIALVYVYIHAKKYPLITISLSLALIMLLIPAVGAAFNGMMAASNRWTLLIYLPLAMAICLLVENATSLSHHSLKIISSATGIYVVVLLVTFLFESENDIIIPLLFLITSLLLLWLINFHRLSYPQLWLFGIIVLNAGFNAIYASFPFNGDFSTKMLNRGQYQQMMAMRYGGLDKDLTRTPTYRVSTISQNQIIDVPTIDNDLTSGLHNIDSYYSLQNQYLGDFSTSLQNNQYQANVPLRQVDDRTVLNNFLGVKYLFVQSDGENATKIPAGYFLDQSSTPIINYDSGQPSNIKDKKDFIPTQTNRYKSNNAFPLIYWQDSYISQKRYHKLSPTEKERALASGVVVNHENVTKGMKAANLNNHVYKLKSNLISNRLNKVNPKNLKYTDSEEKYRIELPQLTNSTFRRKLRGSELHIEFSQIKFTPFSMKEQLKYEQKHLQQMATNPGSSVNYKYNQYRYWRYHVLNGSPDISFKINVGSRFGTATINQPKQSTLSFFKQVKNSTLNIGYYAGGLPDHLSFQPTKLGTYQLKYQVVAEKLDDHYQNQLANIKKHGLQNIKFGRNQIQGTISTSRKGILTSSIPYSSGWRATVNGKAVKTVRTNQAFLGIPLSAGTHQIKFTYQLPGFRPGLIVSIAGLIWTLVAALISLIMFNRKK</sequence>
<feature type="transmembrane region" description="Helical" evidence="1">
    <location>
        <begin position="166"/>
        <end position="188"/>
    </location>
</feature>
<feature type="transmembrane region" description="Helical" evidence="1">
    <location>
        <begin position="26"/>
        <end position="46"/>
    </location>
</feature>
<name>C2EV96_9LACO</name>
<comment type="caution">
    <text evidence="2">The sequence shown here is derived from an EMBL/GenBank/DDBJ whole genome shotgun (WGS) entry which is preliminary data.</text>
</comment>
<feature type="transmembrane region" description="Helical" evidence="1">
    <location>
        <begin position="336"/>
        <end position="357"/>
    </location>
</feature>
<reference evidence="2 3" key="1">
    <citation type="submission" date="2009-01" db="EMBL/GenBank/DDBJ databases">
        <authorList>
            <person name="Qin X."/>
            <person name="Bachman B."/>
            <person name="Battles P."/>
            <person name="Bell A."/>
            <person name="Bess C."/>
            <person name="Bickham C."/>
            <person name="Chaboub L."/>
            <person name="Chen D."/>
            <person name="Coyle M."/>
            <person name="Deiros D.R."/>
            <person name="Dinh H."/>
            <person name="Forbes L."/>
            <person name="Fowler G."/>
            <person name="Francisco L."/>
            <person name="Fu Q."/>
            <person name="Gubbala S."/>
            <person name="Hale W."/>
            <person name="Han Y."/>
            <person name="Hemphill L."/>
            <person name="Highlander S.K."/>
            <person name="Hirani K."/>
            <person name="Hogues M."/>
            <person name="Jackson L."/>
            <person name="Jakkamsetti A."/>
            <person name="Javaid M."/>
            <person name="Jiang H."/>
            <person name="Korchina V."/>
            <person name="Kovar C."/>
            <person name="Lara F."/>
            <person name="Lee S."/>
            <person name="Mata R."/>
            <person name="Mathew T."/>
            <person name="Moen C."/>
            <person name="Morales K."/>
            <person name="Munidasa M."/>
            <person name="Nazareth L."/>
            <person name="Ngo R."/>
            <person name="Nguyen L."/>
            <person name="Okwuonu G."/>
            <person name="Ongeri F."/>
            <person name="Patil S."/>
            <person name="Petrosino J."/>
            <person name="Pham C."/>
            <person name="Pham P."/>
            <person name="Pu L.-L."/>
            <person name="Puazo M."/>
            <person name="Raj R."/>
            <person name="Reid J."/>
            <person name="Rouhana J."/>
            <person name="Saada N."/>
            <person name="Shang Y."/>
            <person name="Simmons D."/>
            <person name="Thornton R."/>
            <person name="Warren J."/>
            <person name="Weissenberger G."/>
            <person name="Zhang J."/>
            <person name="Zhang L."/>
            <person name="Zhou C."/>
            <person name="Zhu D."/>
            <person name="Muzny D."/>
            <person name="Worley K."/>
            <person name="Gibbs R."/>
        </authorList>
    </citation>
    <scope>NUCLEOTIDE SEQUENCE [LARGE SCALE GENOMIC DNA]</scope>
    <source>
        <strain evidence="2 3">ATCC 49540</strain>
    </source>
</reference>
<dbReference type="EMBL" id="ACGV01000146">
    <property type="protein sequence ID" value="EEJ40169.1"/>
    <property type="molecule type" value="Genomic_DNA"/>
</dbReference>
<evidence type="ECO:0000256" key="1">
    <source>
        <dbReference type="SAM" id="Phobius"/>
    </source>
</evidence>
<dbReference type="eggNOG" id="COG4485">
    <property type="taxonomic scope" value="Bacteria"/>
</dbReference>
<organism evidence="2 3">
    <name type="scientific">Limosilactobacillus vaginalis DSM 5837 = ATCC 49540</name>
    <dbReference type="NCBI Taxonomy" id="1423814"/>
    <lineage>
        <taxon>Bacteria</taxon>
        <taxon>Bacillati</taxon>
        <taxon>Bacillota</taxon>
        <taxon>Bacilli</taxon>
        <taxon>Lactobacillales</taxon>
        <taxon>Lactobacillaceae</taxon>
        <taxon>Limosilactobacillus</taxon>
    </lineage>
</organism>
<accession>C2EV96</accession>
<keyword evidence="1" id="KW-1133">Transmembrane helix</keyword>
<evidence type="ECO:0000313" key="3">
    <source>
        <dbReference type="Proteomes" id="UP000004483"/>
    </source>
</evidence>
<keyword evidence="1" id="KW-0812">Transmembrane</keyword>
<dbReference type="PANTHER" id="PTHR38454:SF1">
    <property type="entry name" value="INTEGRAL MEMBRANE PROTEIN"/>
    <property type="match status" value="1"/>
</dbReference>
<dbReference type="PANTHER" id="PTHR38454">
    <property type="entry name" value="INTEGRAL MEMBRANE PROTEIN-RELATED"/>
    <property type="match status" value="1"/>
</dbReference>
<evidence type="ECO:0000313" key="2">
    <source>
        <dbReference type="EMBL" id="EEJ40169.1"/>
    </source>
</evidence>
<gene>
    <name evidence="2" type="ORF">HMPREF0549_1382</name>
</gene>
<feature type="transmembrane region" description="Helical" evidence="1">
    <location>
        <begin position="129"/>
        <end position="146"/>
    </location>
</feature>
<feature type="transmembrane region" description="Helical" evidence="1">
    <location>
        <begin position="950"/>
        <end position="971"/>
    </location>
</feature>
<proteinExistence type="predicted"/>
<feature type="transmembrane region" description="Helical" evidence="1">
    <location>
        <begin position="420"/>
        <end position="440"/>
    </location>
</feature>
<dbReference type="Pfam" id="PF09586">
    <property type="entry name" value="YfhO"/>
    <property type="match status" value="1"/>
</dbReference>
<feature type="transmembrane region" description="Helical" evidence="1">
    <location>
        <begin position="308"/>
        <end position="329"/>
    </location>
</feature>
<feature type="transmembrane region" description="Helical" evidence="1">
    <location>
        <begin position="447"/>
        <end position="466"/>
    </location>
</feature>
<dbReference type="HOGENOM" id="CLU_008413_1_0_9"/>